<dbReference type="InParanoid" id="A0A665T5U3"/>
<name>A0A665T5U3_ECHNA</name>
<dbReference type="InterPro" id="IPR011992">
    <property type="entry name" value="EF-hand-dom_pair"/>
</dbReference>
<protein>
    <recommendedName>
        <fullName evidence="5">EF-hand domain-containing protein</fullName>
    </recommendedName>
</protein>
<evidence type="ECO:0000313" key="4">
    <source>
        <dbReference type="Proteomes" id="UP000472264"/>
    </source>
</evidence>
<reference evidence="3" key="2">
    <citation type="submission" date="2025-08" db="UniProtKB">
        <authorList>
            <consortium name="Ensembl"/>
        </authorList>
    </citation>
    <scope>IDENTIFICATION</scope>
</reference>
<dbReference type="Ensembl" id="ENSENLT00000005336.1">
    <property type="protein sequence ID" value="ENSENLP00000005074.1"/>
    <property type="gene ID" value="ENSENLG00000002510.1"/>
</dbReference>
<dbReference type="InterPro" id="IPR001751">
    <property type="entry name" value="S100/CaBP7/8-like_CS"/>
</dbReference>
<reference evidence="3" key="3">
    <citation type="submission" date="2025-09" db="UniProtKB">
        <authorList>
            <consortium name="Ensembl"/>
        </authorList>
    </citation>
    <scope>IDENTIFICATION</scope>
</reference>
<dbReference type="AlphaFoldDB" id="A0A665T5U3"/>
<dbReference type="InterPro" id="IPR018247">
    <property type="entry name" value="EF_Hand_1_Ca_BS"/>
</dbReference>
<keyword evidence="1" id="KW-0479">Metal-binding</keyword>
<organism evidence="3 4">
    <name type="scientific">Echeneis naucrates</name>
    <name type="common">Live sharksucker</name>
    <dbReference type="NCBI Taxonomy" id="173247"/>
    <lineage>
        <taxon>Eukaryota</taxon>
        <taxon>Metazoa</taxon>
        <taxon>Chordata</taxon>
        <taxon>Craniata</taxon>
        <taxon>Vertebrata</taxon>
        <taxon>Euteleostomi</taxon>
        <taxon>Actinopterygii</taxon>
        <taxon>Neopterygii</taxon>
        <taxon>Teleostei</taxon>
        <taxon>Neoteleostei</taxon>
        <taxon>Acanthomorphata</taxon>
        <taxon>Carangaria</taxon>
        <taxon>Carangiformes</taxon>
        <taxon>Echeneidae</taxon>
        <taxon>Echeneis</taxon>
    </lineage>
</organism>
<dbReference type="SUPFAM" id="SSF47473">
    <property type="entry name" value="EF-hand"/>
    <property type="match status" value="1"/>
</dbReference>
<dbReference type="Proteomes" id="UP000472264">
    <property type="component" value="Chromosome 6"/>
</dbReference>
<dbReference type="GO" id="GO:0046872">
    <property type="term" value="F:metal ion binding"/>
    <property type="evidence" value="ECO:0007669"/>
    <property type="project" value="UniProtKB-KW"/>
</dbReference>
<evidence type="ECO:0000256" key="1">
    <source>
        <dbReference type="ARBA" id="ARBA00022723"/>
    </source>
</evidence>
<keyword evidence="4" id="KW-1185">Reference proteome</keyword>
<accession>A0A665T5U3</accession>
<proteinExistence type="predicted"/>
<evidence type="ECO:0008006" key="5">
    <source>
        <dbReference type="Google" id="ProtNLM"/>
    </source>
</evidence>
<dbReference type="PROSITE" id="PS00018">
    <property type="entry name" value="EF_HAND_1"/>
    <property type="match status" value="1"/>
</dbReference>
<dbReference type="Gene3D" id="1.10.238.10">
    <property type="entry name" value="EF-hand"/>
    <property type="match status" value="1"/>
</dbReference>
<sequence length="102" mass="11027">MEASVGSAACTFTIIHLCCRFAHQVSHLADKGGGACPPRRAAHITDMLRAEVTSSSIHFLLVIASNKLLTDLDVDKDGKMDFGEFMILILALSYCCKEVLQG</sequence>
<keyword evidence="2" id="KW-0106">Calcium</keyword>
<dbReference type="PROSITE" id="PS00303">
    <property type="entry name" value="S100_CABP"/>
    <property type="match status" value="1"/>
</dbReference>
<evidence type="ECO:0000313" key="3">
    <source>
        <dbReference type="Ensembl" id="ENSENLP00000005074.1"/>
    </source>
</evidence>
<evidence type="ECO:0000256" key="2">
    <source>
        <dbReference type="ARBA" id="ARBA00022837"/>
    </source>
</evidence>
<reference evidence="3" key="1">
    <citation type="submission" date="2021-04" db="EMBL/GenBank/DDBJ databases">
        <authorList>
            <consortium name="Wellcome Sanger Institute Data Sharing"/>
        </authorList>
    </citation>
    <scope>NUCLEOTIDE SEQUENCE [LARGE SCALE GENOMIC DNA]</scope>
</reference>